<feature type="non-terminal residue" evidence="1">
    <location>
        <position position="467"/>
    </location>
</feature>
<comment type="caution">
    <text evidence="1">The sequence shown here is derived from an EMBL/GenBank/DDBJ whole genome shotgun (WGS) entry which is preliminary data.</text>
</comment>
<dbReference type="AlphaFoldDB" id="A0A0F9P2B8"/>
<dbReference type="EMBL" id="LAZR01002902">
    <property type="protein sequence ID" value="KKN24204.1"/>
    <property type="molecule type" value="Genomic_DNA"/>
</dbReference>
<name>A0A0F9P2B8_9ZZZZ</name>
<organism evidence="1">
    <name type="scientific">marine sediment metagenome</name>
    <dbReference type="NCBI Taxonomy" id="412755"/>
    <lineage>
        <taxon>unclassified sequences</taxon>
        <taxon>metagenomes</taxon>
        <taxon>ecological metagenomes</taxon>
    </lineage>
</organism>
<sequence length="467" mass="46601">MALPLYGIAWPFGPNTGSDIDDNFRELFRLAADSPPGELTVVNADTVALDQGSPVYISGAVGGFPGASRADASGASTLPAIGLVKEAIAVGQEGIVVFSGVVSGIETSTFAAGATLYVSETPGELTETAPSSPAVTQQVGFVMTVDEDEGQVLLAIGDAPAVSNALLDGTNHTDTVAQAVTRGSVVYGNSTPAWDELAIDGTAGRFLRTDATDLGWSTLAIPNAAAIGEVMAGSASNTVAMLAVGASGLTLHAQGSGNAVAWAKVDISTTSQVTGTLPVGSGGTGNSTLAQGDMLFASSSSAIARLAKNASATRSLTNTGGSNNPAWAQVDLSNGVTGDLPVGNLNGGSSASSSTFWRGDATWAAPAAQDHGGLGGLSDDDHSIYALLAGRSGGQTYISGTAADNDATYKTTSNATKGTHLFSDADALELVSGTTAMELRLREPSGGGSSYVGFKAPALAANTVYAL</sequence>
<protein>
    <submittedName>
        <fullName evidence="1">Uncharacterized protein</fullName>
    </submittedName>
</protein>
<evidence type="ECO:0000313" key="1">
    <source>
        <dbReference type="EMBL" id="KKN24204.1"/>
    </source>
</evidence>
<accession>A0A0F9P2B8</accession>
<reference evidence="1" key="1">
    <citation type="journal article" date="2015" name="Nature">
        <title>Complex archaea that bridge the gap between prokaryotes and eukaryotes.</title>
        <authorList>
            <person name="Spang A."/>
            <person name="Saw J.H."/>
            <person name="Jorgensen S.L."/>
            <person name="Zaremba-Niedzwiedzka K."/>
            <person name="Martijn J."/>
            <person name="Lind A.E."/>
            <person name="van Eijk R."/>
            <person name="Schleper C."/>
            <person name="Guy L."/>
            <person name="Ettema T.J."/>
        </authorList>
    </citation>
    <scope>NUCLEOTIDE SEQUENCE</scope>
</reference>
<gene>
    <name evidence="1" type="ORF">LCGC14_0897350</name>
</gene>
<proteinExistence type="predicted"/>